<comment type="caution">
    <text evidence="8">The sequence shown here is derived from an EMBL/GenBank/DDBJ whole genome shotgun (WGS) entry which is preliminary data.</text>
</comment>
<gene>
    <name evidence="7" type="primary">lgt</name>
    <name evidence="8" type="ORF">FHS79_001100</name>
</gene>
<name>A0A841LD85_9SPHN</name>
<organism evidence="8 9">
    <name type="scientific">Polymorphobacter multimanifer</name>
    <dbReference type="NCBI Taxonomy" id="1070431"/>
    <lineage>
        <taxon>Bacteria</taxon>
        <taxon>Pseudomonadati</taxon>
        <taxon>Pseudomonadota</taxon>
        <taxon>Alphaproteobacteria</taxon>
        <taxon>Sphingomonadales</taxon>
        <taxon>Sphingosinicellaceae</taxon>
        <taxon>Polymorphobacter</taxon>
    </lineage>
</organism>
<dbReference type="UniPathway" id="UPA00664"/>
<feature type="transmembrane region" description="Helical" evidence="7">
    <location>
        <begin position="221"/>
        <end position="238"/>
    </location>
</feature>
<dbReference type="Pfam" id="PF01790">
    <property type="entry name" value="LGT"/>
    <property type="match status" value="1"/>
</dbReference>
<evidence type="ECO:0000256" key="3">
    <source>
        <dbReference type="ARBA" id="ARBA00022679"/>
    </source>
</evidence>
<accession>A0A841LD85</accession>
<dbReference type="GO" id="GO:0005886">
    <property type="term" value="C:plasma membrane"/>
    <property type="evidence" value="ECO:0007669"/>
    <property type="project" value="UniProtKB-SubCell"/>
</dbReference>
<protein>
    <recommendedName>
        <fullName evidence="7">Phosphatidylglycerol--prolipoprotein diacylglyceryl transferase</fullName>
        <ecNumber evidence="7">2.5.1.145</ecNumber>
    </recommendedName>
</protein>
<reference evidence="8 9" key="1">
    <citation type="submission" date="2020-08" db="EMBL/GenBank/DDBJ databases">
        <title>Genomic Encyclopedia of Type Strains, Phase IV (KMG-IV): sequencing the most valuable type-strain genomes for metagenomic binning, comparative biology and taxonomic classification.</title>
        <authorList>
            <person name="Goeker M."/>
        </authorList>
    </citation>
    <scope>NUCLEOTIDE SEQUENCE [LARGE SCALE GENOMIC DNA]</scope>
    <source>
        <strain evidence="8 9">DSM 102189</strain>
    </source>
</reference>
<keyword evidence="6 7" id="KW-0472">Membrane</keyword>
<dbReference type="PANTHER" id="PTHR30589:SF0">
    <property type="entry name" value="PHOSPHATIDYLGLYCEROL--PROLIPOPROTEIN DIACYLGLYCERYL TRANSFERASE"/>
    <property type="match status" value="1"/>
</dbReference>
<dbReference type="Proteomes" id="UP000538147">
    <property type="component" value="Unassembled WGS sequence"/>
</dbReference>
<comment type="catalytic activity">
    <reaction evidence="7">
        <text>L-cysteinyl-[prolipoprotein] + a 1,2-diacyl-sn-glycero-3-phospho-(1'-sn-glycerol) = an S-1,2-diacyl-sn-glyceryl-L-cysteinyl-[prolipoprotein] + sn-glycerol 1-phosphate + H(+)</text>
        <dbReference type="Rhea" id="RHEA:56712"/>
        <dbReference type="Rhea" id="RHEA-COMP:14679"/>
        <dbReference type="Rhea" id="RHEA-COMP:14680"/>
        <dbReference type="ChEBI" id="CHEBI:15378"/>
        <dbReference type="ChEBI" id="CHEBI:29950"/>
        <dbReference type="ChEBI" id="CHEBI:57685"/>
        <dbReference type="ChEBI" id="CHEBI:64716"/>
        <dbReference type="ChEBI" id="CHEBI:140658"/>
        <dbReference type="EC" id="2.5.1.145"/>
    </reaction>
</comment>
<evidence type="ECO:0000256" key="2">
    <source>
        <dbReference type="ARBA" id="ARBA00022475"/>
    </source>
</evidence>
<dbReference type="PANTHER" id="PTHR30589">
    <property type="entry name" value="PROLIPOPROTEIN DIACYLGLYCERYL TRANSFERASE"/>
    <property type="match status" value="1"/>
</dbReference>
<keyword evidence="9" id="KW-1185">Reference proteome</keyword>
<keyword evidence="3 7" id="KW-0808">Transferase</keyword>
<feature type="transmembrane region" description="Helical" evidence="7">
    <location>
        <begin position="115"/>
        <end position="132"/>
    </location>
</feature>
<keyword evidence="5 7" id="KW-1133">Transmembrane helix</keyword>
<dbReference type="PROSITE" id="PS01311">
    <property type="entry name" value="LGT"/>
    <property type="match status" value="1"/>
</dbReference>
<dbReference type="NCBIfam" id="TIGR00544">
    <property type="entry name" value="lgt"/>
    <property type="match status" value="1"/>
</dbReference>
<evidence type="ECO:0000256" key="7">
    <source>
        <dbReference type="HAMAP-Rule" id="MF_01147"/>
    </source>
</evidence>
<comment type="pathway">
    <text evidence="7">Protein modification; lipoprotein biosynthesis (diacylglyceryl transfer).</text>
</comment>
<comment type="subcellular location">
    <subcellularLocation>
        <location evidence="7">Cell membrane</location>
        <topology evidence="7">Multi-pass membrane protein</topology>
    </subcellularLocation>
</comment>
<keyword evidence="4 7" id="KW-0812">Transmembrane</keyword>
<comment type="function">
    <text evidence="7">Catalyzes the transfer of the diacylglyceryl group from phosphatidylglycerol to the sulfhydryl group of the N-terminal cysteine of a prolipoprotein, the first step in the formation of mature lipoproteins.</text>
</comment>
<comment type="similarity">
    <text evidence="1 7">Belongs to the Lgt family.</text>
</comment>
<dbReference type="EC" id="2.5.1.145" evidence="7"/>
<evidence type="ECO:0000313" key="8">
    <source>
        <dbReference type="EMBL" id="MBB6226938.1"/>
    </source>
</evidence>
<feature type="binding site" evidence="7">
    <location>
        <position position="158"/>
    </location>
    <ligand>
        <name>a 1,2-diacyl-sn-glycero-3-phospho-(1'-sn-glycerol)</name>
        <dbReference type="ChEBI" id="CHEBI:64716"/>
    </ligand>
</feature>
<feature type="transmembrane region" description="Helical" evidence="7">
    <location>
        <begin position="75"/>
        <end position="95"/>
    </location>
</feature>
<dbReference type="EMBL" id="JACIIV010000007">
    <property type="protein sequence ID" value="MBB6226938.1"/>
    <property type="molecule type" value="Genomic_DNA"/>
</dbReference>
<feature type="transmembrane region" description="Helical" evidence="7">
    <location>
        <begin position="36"/>
        <end position="54"/>
    </location>
</feature>
<dbReference type="InterPro" id="IPR001640">
    <property type="entry name" value="Lgt"/>
</dbReference>
<evidence type="ECO:0000256" key="6">
    <source>
        <dbReference type="ARBA" id="ARBA00023136"/>
    </source>
</evidence>
<keyword evidence="8" id="KW-0449">Lipoprotein</keyword>
<sequence>MLAYLQTALDFTSLGLSPEIFTIPGFSLFGLDLGPFALRWYSLAYIAAIGFGWWQLGRMIKLPHPVMNAEQLDNYITWAALGVILGGRLGYVLFYNPTKYLADPLAILRLWDGGMSFHGGCAGVIIACLAFGRSQNISGLRILDAVATVSPFGLLCGRLANFINGELYGRATGTEWGIIFPGGGPEPRHPSQLYEAALEGVLLFAVLQWLHWKTGARLRPGLLSGVFGVGYGLSRFIVENFREPDVQLGILSTGLTMGQTLTLPIILAGLFLIWRARSRQPVGALA</sequence>
<evidence type="ECO:0000256" key="4">
    <source>
        <dbReference type="ARBA" id="ARBA00022692"/>
    </source>
</evidence>
<dbReference type="GO" id="GO:0008961">
    <property type="term" value="F:phosphatidylglycerol-prolipoprotein diacylglyceryl transferase activity"/>
    <property type="evidence" value="ECO:0007669"/>
    <property type="project" value="UniProtKB-UniRule"/>
</dbReference>
<evidence type="ECO:0000256" key="5">
    <source>
        <dbReference type="ARBA" id="ARBA00022989"/>
    </source>
</evidence>
<feature type="transmembrane region" description="Helical" evidence="7">
    <location>
        <begin position="250"/>
        <end position="274"/>
    </location>
</feature>
<dbReference type="AlphaFoldDB" id="A0A841LD85"/>
<evidence type="ECO:0000313" key="9">
    <source>
        <dbReference type="Proteomes" id="UP000538147"/>
    </source>
</evidence>
<proteinExistence type="inferred from homology"/>
<evidence type="ECO:0000256" key="1">
    <source>
        <dbReference type="ARBA" id="ARBA00007150"/>
    </source>
</evidence>
<dbReference type="HAMAP" id="MF_01147">
    <property type="entry name" value="Lgt"/>
    <property type="match status" value="1"/>
</dbReference>
<keyword evidence="2 7" id="KW-1003">Cell membrane</keyword>
<dbReference type="RefSeq" id="WP_243453537.1">
    <property type="nucleotide sequence ID" value="NZ_BMOX01000104.1"/>
</dbReference>
<dbReference type="GO" id="GO:0042158">
    <property type="term" value="P:lipoprotein biosynthetic process"/>
    <property type="evidence" value="ECO:0007669"/>
    <property type="project" value="UniProtKB-UniRule"/>
</dbReference>